<keyword evidence="4" id="KW-0949">S-adenosyl-L-methionine</keyword>
<reference evidence="9 11" key="2">
    <citation type="submission" date="2017-06" db="EMBL/GenBank/DDBJ databases">
        <authorList>
            <consortium name="Pathogen Informatics"/>
        </authorList>
    </citation>
    <scope>NUCLEOTIDE SEQUENCE [LARGE SCALE GENOMIC DNA]</scope>
    <source>
        <strain evidence="9 11">NCTC12947</strain>
    </source>
</reference>
<evidence type="ECO:0000256" key="3">
    <source>
        <dbReference type="ARBA" id="ARBA00022679"/>
    </source>
</evidence>
<dbReference type="GO" id="GO:0003677">
    <property type="term" value="F:DNA binding"/>
    <property type="evidence" value="ECO:0007669"/>
    <property type="project" value="UniProtKB-KW"/>
</dbReference>
<dbReference type="InterPro" id="IPR050953">
    <property type="entry name" value="N4_N6_ade-DNA_methylase"/>
</dbReference>
<evidence type="ECO:0000313" key="10">
    <source>
        <dbReference type="Proteomes" id="UP000065822"/>
    </source>
</evidence>
<gene>
    <name evidence="9" type="primary">vspIM</name>
    <name evidence="8" type="ORF">AXF12_08165</name>
    <name evidence="9" type="ORF">SAMEA44541418_00051</name>
</gene>
<feature type="domain" description="Restriction endonuclease type I HsdR N-terminal" evidence="6">
    <location>
        <begin position="80"/>
        <end position="144"/>
    </location>
</feature>
<dbReference type="Proteomes" id="UP000065822">
    <property type="component" value="Chromosome"/>
</dbReference>
<feature type="domain" description="Type II methyltransferase M.TaqI-like" evidence="7">
    <location>
        <begin position="475"/>
        <end position="626"/>
    </location>
</feature>
<evidence type="ECO:0000256" key="4">
    <source>
        <dbReference type="ARBA" id="ARBA00022691"/>
    </source>
</evidence>
<dbReference type="PRINTS" id="PR00507">
    <property type="entry name" value="N12N6MTFRASE"/>
</dbReference>
<proteinExistence type="predicted"/>
<dbReference type="REBASE" id="215763">
    <property type="entry name" value="Cha12947ORF51P"/>
</dbReference>
<evidence type="ECO:0000256" key="5">
    <source>
        <dbReference type="ARBA" id="ARBA00047942"/>
    </source>
</evidence>
<evidence type="ECO:0000259" key="7">
    <source>
        <dbReference type="Pfam" id="PF07669"/>
    </source>
</evidence>
<dbReference type="InterPro" id="IPR011639">
    <property type="entry name" value="MethylTrfase_TaqI-like_dom"/>
</dbReference>
<dbReference type="SUPFAM" id="SSF53335">
    <property type="entry name" value="S-adenosyl-L-methionine-dependent methyltransferases"/>
    <property type="match status" value="1"/>
</dbReference>
<dbReference type="GO" id="GO:0005524">
    <property type="term" value="F:ATP binding"/>
    <property type="evidence" value="ECO:0007669"/>
    <property type="project" value="UniProtKB-KW"/>
</dbReference>
<dbReference type="Pfam" id="PF04313">
    <property type="entry name" value="HSDR_N"/>
    <property type="match status" value="1"/>
</dbReference>
<dbReference type="GO" id="GO:0009035">
    <property type="term" value="F:type I site-specific deoxyribonuclease activity"/>
    <property type="evidence" value="ECO:0007669"/>
    <property type="project" value="UniProtKB-EC"/>
</dbReference>
<dbReference type="PROSITE" id="PS00092">
    <property type="entry name" value="N6_MTASE"/>
    <property type="match status" value="1"/>
</dbReference>
<dbReference type="KEGG" id="chg:AXF12_08165"/>
<protein>
    <recommendedName>
        <fullName evidence="1">site-specific DNA-methyltransferase (adenine-specific)</fullName>
        <ecNumber evidence="1">2.1.1.72</ecNumber>
    </recommendedName>
</protein>
<evidence type="ECO:0000313" key="8">
    <source>
        <dbReference type="EMBL" id="AMD85489.1"/>
    </source>
</evidence>
<accession>A0AAX2GX85</accession>
<dbReference type="Proteomes" id="UP000215539">
    <property type="component" value="Chromosome 1"/>
</dbReference>
<dbReference type="EMBL" id="CP014227">
    <property type="protein sequence ID" value="AMD85489.1"/>
    <property type="molecule type" value="Genomic_DNA"/>
</dbReference>
<organism evidence="9 11">
    <name type="scientific">Capnocytophaga haemolytica</name>
    <dbReference type="NCBI Taxonomy" id="45243"/>
    <lineage>
        <taxon>Bacteria</taxon>
        <taxon>Pseudomonadati</taxon>
        <taxon>Bacteroidota</taxon>
        <taxon>Flavobacteriia</taxon>
        <taxon>Flavobacteriales</taxon>
        <taxon>Flavobacteriaceae</taxon>
        <taxon>Capnocytophaga</taxon>
    </lineage>
</organism>
<dbReference type="Pfam" id="PF07669">
    <property type="entry name" value="Eco57I"/>
    <property type="match status" value="1"/>
</dbReference>
<evidence type="ECO:0000256" key="2">
    <source>
        <dbReference type="ARBA" id="ARBA00022603"/>
    </source>
</evidence>
<comment type="catalytic activity">
    <reaction evidence="5">
        <text>a 2'-deoxyadenosine in DNA + S-adenosyl-L-methionine = an N(6)-methyl-2'-deoxyadenosine in DNA + S-adenosyl-L-homocysteine + H(+)</text>
        <dbReference type="Rhea" id="RHEA:15197"/>
        <dbReference type="Rhea" id="RHEA-COMP:12418"/>
        <dbReference type="Rhea" id="RHEA-COMP:12419"/>
        <dbReference type="ChEBI" id="CHEBI:15378"/>
        <dbReference type="ChEBI" id="CHEBI:57856"/>
        <dbReference type="ChEBI" id="CHEBI:59789"/>
        <dbReference type="ChEBI" id="CHEBI:90615"/>
        <dbReference type="ChEBI" id="CHEBI:90616"/>
        <dbReference type="EC" id="2.1.1.72"/>
    </reaction>
</comment>
<dbReference type="InterPro" id="IPR029063">
    <property type="entry name" value="SAM-dependent_MTases_sf"/>
</dbReference>
<dbReference type="EMBL" id="LT906449">
    <property type="protein sequence ID" value="SNV01063.1"/>
    <property type="molecule type" value="Genomic_DNA"/>
</dbReference>
<name>A0AAX2GX85_9FLAO</name>
<keyword evidence="2 9" id="KW-0489">Methyltransferase</keyword>
<keyword evidence="3 9" id="KW-0808">Transferase</keyword>
<keyword evidence="10" id="KW-1185">Reference proteome</keyword>
<dbReference type="GO" id="GO:0009307">
    <property type="term" value="P:DNA restriction-modification system"/>
    <property type="evidence" value="ECO:0007669"/>
    <property type="project" value="UniProtKB-KW"/>
</dbReference>
<dbReference type="GO" id="GO:0032259">
    <property type="term" value="P:methylation"/>
    <property type="evidence" value="ECO:0007669"/>
    <property type="project" value="UniProtKB-KW"/>
</dbReference>
<evidence type="ECO:0000313" key="9">
    <source>
        <dbReference type="EMBL" id="SNV01063.1"/>
    </source>
</evidence>
<evidence type="ECO:0000259" key="6">
    <source>
        <dbReference type="Pfam" id="PF04313"/>
    </source>
</evidence>
<dbReference type="PANTHER" id="PTHR33841">
    <property type="entry name" value="DNA METHYLTRANSFERASE YEEA-RELATED"/>
    <property type="match status" value="1"/>
</dbReference>
<dbReference type="Gene3D" id="3.40.50.150">
    <property type="entry name" value="Vaccinia Virus protein VP39"/>
    <property type="match status" value="1"/>
</dbReference>
<sequence>MFQKKIIDKYLALQDVATLEERWQAFTAHFHDVGVQENIRASKEEQYQEGFLRDLFVRVLGYTLSPAEGYNLLTELKNVKDSKKADGAILIEGDVKAVIELKSTRTTQLTEIEPQAFNYKNSHRNCKYVVISNFEKLRFYIDNRNDFEEFNLFALTRGEFERLYLCLAYENIAKEVPQKLKEESVSREDEITKRLYKDYSGFKQALYDDLLQHNPTYEPLLLFKKTQKLLDRFLFIFFAEDSGLLEPNSTRIILKRWELLNKMDVPCDLYSLFRKHFRYINEGHKDGDFNIFAYNGGLFKEDPVLEALTISDALLYEHTKRLSEYDFESEVDVNILGHIFENSLDDLDFHTAASSSKRKRDGVFYTPRYITAYIVENTIGRLCSEQKATLGIVDDAYDPQSKKAVKKALLEKLNTYRQWLLGLTICDPACGSGAFLNAALVFLMAEHHYVNELEAKLTQSPMTIGYDSASILERNLFGVDLNEESVEITKLSLWLRTATRKRKLGDLSRNIKVGNSLISDPAIAGDKAFDWQKEFPEVFAKGGFDVVIGNPPYGAKLSKEEQEYLNNTYIQGGSETVISFSKLGYDMLLKQGGNIGFIIPKSFSYASNYTPIREYLLSDINEVVDCRKVWNEVKLEQVIYLAQKGSPTENYLSGVLKGEAVQIMGSISKETFTQFGFYLNGIAAEELTLAQKIQSSGLFVKDIANNSRGGIFQNIISDKGDIEVLGGADIQREGIVSVKGKVYKASLNNDPKCFISANAVLVQRIVAHIEKPTDHIKITACYPEERNYAIVDTINQLVVSEGYNAKVLWLLLNTELLNWYAYRFIFAKAIRTMQFDNPVTNRLPIPLRLKENQEALVKEADKLLLCYKEIAKLRKVFTTLIAANLKANITKPITYFESLTFAEFTAELSKQKRKLSLEEQTEWMDFFEKKKQEMLELQTAVAAINNSVNTIVYKLYGLSEEEVKLIEEK</sequence>
<dbReference type="EC" id="2.1.1.72" evidence="1"/>
<evidence type="ECO:0000256" key="1">
    <source>
        <dbReference type="ARBA" id="ARBA00011900"/>
    </source>
</evidence>
<dbReference type="InterPro" id="IPR007409">
    <property type="entry name" value="Restrct_endonuc_type1_HsdR_N"/>
</dbReference>
<dbReference type="PANTHER" id="PTHR33841:SF1">
    <property type="entry name" value="DNA METHYLTRANSFERASE A"/>
    <property type="match status" value="1"/>
</dbReference>
<dbReference type="InterPro" id="IPR002052">
    <property type="entry name" value="DNA_methylase_N6_adenine_CS"/>
</dbReference>
<dbReference type="GO" id="GO:0009007">
    <property type="term" value="F:site-specific DNA-methyltransferase (adenine-specific) activity"/>
    <property type="evidence" value="ECO:0007669"/>
    <property type="project" value="UniProtKB-EC"/>
</dbReference>
<dbReference type="AlphaFoldDB" id="A0AAX2GX85"/>
<reference evidence="8 10" key="1">
    <citation type="submission" date="2016-02" db="EMBL/GenBank/DDBJ databases">
        <authorList>
            <person name="Holder M.E."/>
            <person name="Ajami N.J."/>
            <person name="Petrosino J.F."/>
        </authorList>
    </citation>
    <scope>NUCLEOTIDE SEQUENCE [LARGE SCALE GENOMIC DNA]</scope>
    <source>
        <strain evidence="8 10">CCUG 32990</strain>
    </source>
</reference>
<dbReference type="RefSeq" id="WP_066430123.1">
    <property type="nucleotide sequence ID" value="NZ_CP014227.1"/>
</dbReference>
<evidence type="ECO:0000313" key="11">
    <source>
        <dbReference type="Proteomes" id="UP000215539"/>
    </source>
</evidence>